<reference evidence="2" key="1">
    <citation type="submission" date="2016-07" db="EMBL/GenBank/DDBJ databases">
        <title>Nontailed viruses are major unrecognized killers of bacteria in the ocean.</title>
        <authorList>
            <person name="Kauffman K."/>
            <person name="Hussain F."/>
            <person name="Yang J."/>
            <person name="Arevalo P."/>
            <person name="Brown J."/>
            <person name="Cutler M."/>
            <person name="Kelly L."/>
            <person name="Polz M.F."/>
        </authorList>
    </citation>
    <scope>NUCLEOTIDE SEQUENCE [LARGE SCALE GENOMIC DNA]</scope>
    <source>
        <strain evidence="2">10N.286.54.F3</strain>
    </source>
</reference>
<sequence length="282" mass="32802">MMFRKIHSLDPDTVIEFYLAKKGVSKKHSKNIKRIKSDLINDSKIYQKLAISGKFHDIGGRISSIDNDSKKSLKILYDTYVKESGVKKFIFEQSLYCAGCQKGYATDRATKDHFLPSSNYPNFFVLPWNLVPTCGDCNRAKSSISPKNNKDNLPHPYFNPLLFKKNWLKVVIKEVKPLKYELAFDDELRRSEKQMVINHLVAYKLEGAFNRHMSVLFEELDDVLHERFANNGSANLRLFLDGERQKAYISPSKLKTYWPINIEYAFLSGLHDSDWFCDNYYL</sequence>
<dbReference type="AlphaFoldDB" id="A0A2N7CK81"/>
<comment type="caution">
    <text evidence="1">The sequence shown here is derived from an EMBL/GenBank/DDBJ whole genome shotgun (WGS) entry which is preliminary data.</text>
</comment>
<evidence type="ECO:0000313" key="2">
    <source>
        <dbReference type="Proteomes" id="UP000235405"/>
    </source>
</evidence>
<dbReference type="CDD" id="cd00085">
    <property type="entry name" value="HNHc"/>
    <property type="match status" value="1"/>
</dbReference>
<dbReference type="Proteomes" id="UP000235405">
    <property type="component" value="Unassembled WGS sequence"/>
</dbReference>
<accession>A0A2N7CK81</accession>
<gene>
    <name evidence="1" type="ORF">BCV19_02650</name>
</gene>
<dbReference type="Gene3D" id="1.10.30.50">
    <property type="match status" value="1"/>
</dbReference>
<proteinExistence type="predicted"/>
<name>A0A2N7CK81_VIBSP</name>
<evidence type="ECO:0000313" key="1">
    <source>
        <dbReference type="EMBL" id="PMF33363.1"/>
    </source>
</evidence>
<dbReference type="InterPro" id="IPR003615">
    <property type="entry name" value="HNH_nuc"/>
</dbReference>
<evidence type="ECO:0008006" key="3">
    <source>
        <dbReference type="Google" id="ProtNLM"/>
    </source>
</evidence>
<protein>
    <recommendedName>
        <fullName evidence="3">HNH endonuclease</fullName>
    </recommendedName>
</protein>
<dbReference type="EMBL" id="MCSW01000025">
    <property type="protein sequence ID" value="PMF33363.1"/>
    <property type="molecule type" value="Genomic_DNA"/>
</dbReference>
<organism evidence="1 2">
    <name type="scientific">Vibrio splendidus</name>
    <dbReference type="NCBI Taxonomy" id="29497"/>
    <lineage>
        <taxon>Bacteria</taxon>
        <taxon>Pseudomonadati</taxon>
        <taxon>Pseudomonadota</taxon>
        <taxon>Gammaproteobacteria</taxon>
        <taxon>Vibrionales</taxon>
        <taxon>Vibrionaceae</taxon>
        <taxon>Vibrio</taxon>
    </lineage>
</organism>